<dbReference type="OrthoDB" id="37537at2759"/>
<dbReference type="PANTHER" id="PTHR43625">
    <property type="entry name" value="AFLATOXIN B1 ALDEHYDE REDUCTASE"/>
    <property type="match status" value="1"/>
</dbReference>
<evidence type="ECO:0000259" key="2">
    <source>
        <dbReference type="Pfam" id="PF00248"/>
    </source>
</evidence>
<dbReference type="Proteomes" id="UP000612746">
    <property type="component" value="Unassembled WGS sequence"/>
</dbReference>
<dbReference type="SUPFAM" id="SSF51430">
    <property type="entry name" value="NAD(P)-linked oxidoreductase"/>
    <property type="match status" value="1"/>
</dbReference>
<sequence>APGVYGKVDDNDSLQLLNKAAEIGCDFWDTANVYGNGHSEKIISQYLKERRKDVFLATKFGIDHSSGTVKATGSPEYVEKCCNESLERLGTDYIDLYYNHRIDKDVPIETTVAAMAKLVEEGKVKYLGLSECSSTTLRRAHKVHPITAVQVEYSPWTLDIETNGLLDTCRELGVSIVAFSPIGRGFLSGQIKSFNEFDADDNRRNHPRFQGENFAKNIELVDKIKEIAEKKGVTSAQLCLAWLLAQGDDIFVIPGTRKEKYLLENFAAGSIQLTSEEIAEVRRITESFKVSGDRYNSTLMKLLDQEHQ</sequence>
<dbReference type="Gene3D" id="3.20.20.100">
    <property type="entry name" value="NADP-dependent oxidoreductase domain"/>
    <property type="match status" value="1"/>
</dbReference>
<dbReference type="InterPro" id="IPR023210">
    <property type="entry name" value="NADP_OxRdtase_dom"/>
</dbReference>
<evidence type="ECO:0000313" key="4">
    <source>
        <dbReference type="Proteomes" id="UP000612746"/>
    </source>
</evidence>
<organism evidence="3 4">
    <name type="scientific">Umbelopsis vinacea</name>
    <dbReference type="NCBI Taxonomy" id="44442"/>
    <lineage>
        <taxon>Eukaryota</taxon>
        <taxon>Fungi</taxon>
        <taxon>Fungi incertae sedis</taxon>
        <taxon>Mucoromycota</taxon>
        <taxon>Mucoromycotina</taxon>
        <taxon>Umbelopsidomycetes</taxon>
        <taxon>Umbelopsidales</taxon>
        <taxon>Umbelopsidaceae</taxon>
        <taxon>Umbelopsis</taxon>
    </lineage>
</organism>
<feature type="domain" description="NADP-dependent oxidoreductase" evidence="2">
    <location>
        <begin position="4"/>
        <end position="284"/>
    </location>
</feature>
<proteinExistence type="predicted"/>
<reference evidence="3" key="1">
    <citation type="submission" date="2020-12" db="EMBL/GenBank/DDBJ databases">
        <title>Metabolic potential, ecology and presence of endohyphal bacteria is reflected in genomic diversity of Mucoromycotina.</title>
        <authorList>
            <person name="Muszewska A."/>
            <person name="Okrasinska A."/>
            <person name="Steczkiewicz K."/>
            <person name="Drgas O."/>
            <person name="Orlowska M."/>
            <person name="Perlinska-Lenart U."/>
            <person name="Aleksandrzak-Piekarczyk T."/>
            <person name="Szatraj K."/>
            <person name="Zielenkiewicz U."/>
            <person name="Pilsyk S."/>
            <person name="Malc E."/>
            <person name="Mieczkowski P."/>
            <person name="Kruszewska J.S."/>
            <person name="Biernat P."/>
            <person name="Pawlowska J."/>
        </authorList>
    </citation>
    <scope>NUCLEOTIDE SEQUENCE</scope>
    <source>
        <strain evidence="3">WA0000051536</strain>
    </source>
</reference>
<feature type="non-terminal residue" evidence="3">
    <location>
        <position position="1"/>
    </location>
</feature>
<accession>A0A8H7UD71</accession>
<dbReference type="EMBL" id="JAEPRA010000011">
    <property type="protein sequence ID" value="KAG2178640.1"/>
    <property type="molecule type" value="Genomic_DNA"/>
</dbReference>
<dbReference type="InterPro" id="IPR020471">
    <property type="entry name" value="AKR"/>
</dbReference>
<dbReference type="Pfam" id="PF00248">
    <property type="entry name" value="Aldo_ket_red"/>
    <property type="match status" value="1"/>
</dbReference>
<dbReference type="AlphaFoldDB" id="A0A8H7UD71"/>
<keyword evidence="1" id="KW-0560">Oxidoreductase</keyword>
<dbReference type="CDD" id="cd19076">
    <property type="entry name" value="AKR_AKR13A_13D"/>
    <property type="match status" value="1"/>
</dbReference>
<dbReference type="InterPro" id="IPR036812">
    <property type="entry name" value="NAD(P)_OxRdtase_dom_sf"/>
</dbReference>
<evidence type="ECO:0000256" key="1">
    <source>
        <dbReference type="ARBA" id="ARBA00023002"/>
    </source>
</evidence>
<dbReference type="InterPro" id="IPR050791">
    <property type="entry name" value="Aldo-Keto_reductase"/>
</dbReference>
<protein>
    <recommendedName>
        <fullName evidence="2">NADP-dependent oxidoreductase domain-containing protein</fullName>
    </recommendedName>
</protein>
<dbReference type="PANTHER" id="PTHR43625:SF40">
    <property type="entry name" value="ALDO-KETO REDUCTASE YAKC [NADP(+)]"/>
    <property type="match status" value="1"/>
</dbReference>
<evidence type="ECO:0000313" key="3">
    <source>
        <dbReference type="EMBL" id="KAG2178640.1"/>
    </source>
</evidence>
<name>A0A8H7UD71_9FUNG</name>
<dbReference type="GO" id="GO:0016491">
    <property type="term" value="F:oxidoreductase activity"/>
    <property type="evidence" value="ECO:0007669"/>
    <property type="project" value="UniProtKB-KW"/>
</dbReference>
<gene>
    <name evidence="3" type="ORF">INT44_001793</name>
</gene>
<keyword evidence="4" id="KW-1185">Reference proteome</keyword>
<dbReference type="PRINTS" id="PR00069">
    <property type="entry name" value="ALDKETRDTASE"/>
</dbReference>
<comment type="caution">
    <text evidence="3">The sequence shown here is derived from an EMBL/GenBank/DDBJ whole genome shotgun (WGS) entry which is preliminary data.</text>
</comment>
<dbReference type="GO" id="GO:0005737">
    <property type="term" value="C:cytoplasm"/>
    <property type="evidence" value="ECO:0007669"/>
    <property type="project" value="TreeGrafter"/>
</dbReference>